<accession>A0A9P7VST7</accession>
<dbReference type="AlphaFoldDB" id="A0A9P7VST7"/>
<proteinExistence type="predicted"/>
<sequence>MLLLIVSEPVREREENRTISCACSHYFPSSTSGEELRDVESFMDVEEGKRL</sequence>
<keyword evidence="2" id="KW-1185">Reference proteome</keyword>
<dbReference type="GeneID" id="66108797"/>
<gene>
    <name evidence="1" type="ORF">BT62DRAFT_933158</name>
</gene>
<reference evidence="1" key="1">
    <citation type="submission" date="2020-11" db="EMBL/GenBank/DDBJ databases">
        <title>Adaptations for nitrogen fixation in a non-lichenized fungal sporocarp promotes dispersal by wood-feeding termites.</title>
        <authorList>
            <consortium name="DOE Joint Genome Institute"/>
            <person name="Koch R.A."/>
            <person name="Yoon G."/>
            <person name="Arayal U."/>
            <person name="Lail K."/>
            <person name="Amirebrahimi M."/>
            <person name="Labutti K."/>
            <person name="Lipzen A."/>
            <person name="Riley R."/>
            <person name="Barry K."/>
            <person name="Henrissat B."/>
            <person name="Grigoriev I.V."/>
            <person name="Herr J.R."/>
            <person name="Aime M.C."/>
        </authorList>
    </citation>
    <scope>NUCLEOTIDE SEQUENCE</scope>
    <source>
        <strain evidence="1">MCA 3950</strain>
    </source>
</reference>
<evidence type="ECO:0000313" key="1">
    <source>
        <dbReference type="EMBL" id="KAG7445316.1"/>
    </source>
</evidence>
<dbReference type="RefSeq" id="XP_043038816.1">
    <property type="nucleotide sequence ID" value="XM_043186500.1"/>
</dbReference>
<protein>
    <submittedName>
        <fullName evidence="1">Uncharacterized protein</fullName>
    </submittedName>
</protein>
<name>A0A9P7VST7_9AGAR</name>
<organism evidence="1 2">
    <name type="scientific">Guyanagaster necrorhizus</name>
    <dbReference type="NCBI Taxonomy" id="856835"/>
    <lineage>
        <taxon>Eukaryota</taxon>
        <taxon>Fungi</taxon>
        <taxon>Dikarya</taxon>
        <taxon>Basidiomycota</taxon>
        <taxon>Agaricomycotina</taxon>
        <taxon>Agaricomycetes</taxon>
        <taxon>Agaricomycetidae</taxon>
        <taxon>Agaricales</taxon>
        <taxon>Marasmiineae</taxon>
        <taxon>Physalacriaceae</taxon>
        <taxon>Guyanagaster</taxon>
    </lineage>
</organism>
<dbReference type="Proteomes" id="UP000812287">
    <property type="component" value="Unassembled WGS sequence"/>
</dbReference>
<dbReference type="EMBL" id="MU250537">
    <property type="protein sequence ID" value="KAG7445316.1"/>
    <property type="molecule type" value="Genomic_DNA"/>
</dbReference>
<comment type="caution">
    <text evidence="1">The sequence shown here is derived from an EMBL/GenBank/DDBJ whole genome shotgun (WGS) entry which is preliminary data.</text>
</comment>
<evidence type="ECO:0000313" key="2">
    <source>
        <dbReference type="Proteomes" id="UP000812287"/>
    </source>
</evidence>